<evidence type="ECO:0000313" key="4">
    <source>
        <dbReference type="Proteomes" id="UP000266178"/>
    </source>
</evidence>
<evidence type="ECO:0000256" key="2">
    <source>
        <dbReference type="SAM" id="Coils"/>
    </source>
</evidence>
<sequence>MRPKAASPQRWAPPGWSLGLRGALAGLGLALAGVSWAQSGSGFFAPLENNPNLLQARYSLEAAQAQLRALQSPVSLQAQGGVSLFQNSPPPGAPVCPNPINPECAALPDSGRSVSLGLALTPFPFGDVANQVNSAALGVEQARLGYRQAKTQLEAQAIEAFYRVQLAGSGLEAAKVGLRLAQANLEATKLRDARGAANPGEVRQAEANLRQATLQVSDAERNLSLAQNALSDLIGNSGAQPPKLAAPPPGLPPAVRQAELSLAQARLNYDQAVRSVLPVLQGSYTRYTNETDSLGVSINSRTLQPLLSYNSQVPTSRTPPQDRINGTLTIGLSLNLSLGLLDALEAAQKQVDAANQALDAAQRSAKLQGDSLGSALQSAEATLVNAQQSVVEAQKTLEEARERERLGLTSPLATLQAELSLAQARSALVQADLNRTQRVLDLYRFYAIPPSEATQPLGDSGTPVR</sequence>
<keyword evidence="2" id="KW-0175">Coiled coil</keyword>
<comment type="caution">
    <text evidence="3">The sequence shown here is derived from an EMBL/GenBank/DDBJ whole genome shotgun (WGS) entry which is preliminary data.</text>
</comment>
<dbReference type="Pfam" id="PF02321">
    <property type="entry name" value="OEP"/>
    <property type="match status" value="2"/>
</dbReference>
<feature type="coiled-coil region" evidence="2">
    <location>
        <begin position="344"/>
        <end position="403"/>
    </location>
</feature>
<evidence type="ECO:0000313" key="3">
    <source>
        <dbReference type="EMBL" id="RIH91906.1"/>
    </source>
</evidence>
<dbReference type="SUPFAM" id="SSF56954">
    <property type="entry name" value="Outer membrane efflux proteins (OEP)"/>
    <property type="match status" value="1"/>
</dbReference>
<protein>
    <submittedName>
        <fullName evidence="3">Type I secretion outer membrane protein, TolC family</fullName>
    </submittedName>
</protein>
<reference evidence="3 4" key="1">
    <citation type="submission" date="2018-08" db="EMBL/GenBank/DDBJ databases">
        <title>Meiothermus granaticius genome AF-68 sequencing project.</title>
        <authorList>
            <person name="Da Costa M.S."/>
            <person name="Albuquerque L."/>
            <person name="Raposo P."/>
            <person name="Froufe H.J.C."/>
            <person name="Barroso C.S."/>
            <person name="Egas C."/>
        </authorList>
    </citation>
    <scope>NUCLEOTIDE SEQUENCE [LARGE SCALE GENOMIC DNA]</scope>
    <source>
        <strain evidence="3 4">AF-68</strain>
    </source>
</reference>
<comment type="similarity">
    <text evidence="1">Belongs to the outer membrane factor (OMF) (TC 1.B.17) family.</text>
</comment>
<gene>
    <name evidence="3" type="ORF">Mgrana_02181</name>
</gene>
<dbReference type="Proteomes" id="UP000266178">
    <property type="component" value="Unassembled WGS sequence"/>
</dbReference>
<keyword evidence="4" id="KW-1185">Reference proteome</keyword>
<accession>A0A399F8B0</accession>
<feature type="coiled-coil region" evidence="2">
    <location>
        <begin position="202"/>
        <end position="236"/>
    </location>
</feature>
<proteinExistence type="inferred from homology"/>
<organism evidence="3 4">
    <name type="scientific">Meiothermus granaticius NBRC 107808</name>
    <dbReference type="NCBI Taxonomy" id="1227551"/>
    <lineage>
        <taxon>Bacteria</taxon>
        <taxon>Thermotogati</taxon>
        <taxon>Deinococcota</taxon>
        <taxon>Deinococci</taxon>
        <taxon>Thermales</taxon>
        <taxon>Thermaceae</taxon>
        <taxon>Meiothermus</taxon>
    </lineage>
</organism>
<dbReference type="InterPro" id="IPR010131">
    <property type="entry name" value="MdtP/NodT-like"/>
</dbReference>
<dbReference type="OrthoDB" id="25143at2"/>
<name>A0A399F8B0_9DEIN</name>
<dbReference type="InterPro" id="IPR003423">
    <property type="entry name" value="OMP_efflux"/>
</dbReference>
<evidence type="ECO:0000256" key="1">
    <source>
        <dbReference type="ARBA" id="ARBA00007613"/>
    </source>
</evidence>
<dbReference type="EMBL" id="QWLB01000029">
    <property type="protein sequence ID" value="RIH91906.1"/>
    <property type="molecule type" value="Genomic_DNA"/>
</dbReference>
<dbReference type="PANTHER" id="PTHR30203">
    <property type="entry name" value="OUTER MEMBRANE CATION EFFLUX PROTEIN"/>
    <property type="match status" value="1"/>
</dbReference>
<dbReference type="Gene3D" id="1.20.1600.10">
    <property type="entry name" value="Outer membrane efflux proteins (OEP)"/>
    <property type="match status" value="1"/>
</dbReference>
<dbReference type="GO" id="GO:0015562">
    <property type="term" value="F:efflux transmembrane transporter activity"/>
    <property type="evidence" value="ECO:0007669"/>
    <property type="project" value="InterPro"/>
</dbReference>
<dbReference type="AlphaFoldDB" id="A0A399F8B0"/>